<dbReference type="SUPFAM" id="SSF102215">
    <property type="entry name" value="Creatininase"/>
    <property type="match status" value="1"/>
</dbReference>
<dbReference type="GO" id="GO:0009231">
    <property type="term" value="P:riboflavin biosynthetic process"/>
    <property type="evidence" value="ECO:0007669"/>
    <property type="project" value="TreeGrafter"/>
</dbReference>
<keyword evidence="2" id="KW-0479">Metal-binding</keyword>
<evidence type="ECO:0000256" key="4">
    <source>
        <dbReference type="ARBA" id="ARBA00022833"/>
    </source>
</evidence>
<proteinExistence type="predicted"/>
<dbReference type="PANTHER" id="PTHR35005">
    <property type="entry name" value="3-DEHYDRO-SCYLLO-INOSOSE HYDROLASE"/>
    <property type="match status" value="1"/>
</dbReference>
<accession>X1PMF0</accession>
<dbReference type="PANTHER" id="PTHR35005:SF1">
    <property type="entry name" value="2-AMINO-5-FORMYLAMINO-6-RIBOSYLAMINOPYRIMIDIN-4(3H)-ONE 5'-MONOPHOSPHATE DEFORMYLASE"/>
    <property type="match status" value="1"/>
</dbReference>
<comment type="cofactor">
    <cofactor evidence="1">
        <name>Zn(2+)</name>
        <dbReference type="ChEBI" id="CHEBI:29105"/>
    </cofactor>
</comment>
<evidence type="ECO:0000313" key="5">
    <source>
        <dbReference type="EMBL" id="GAI43711.1"/>
    </source>
</evidence>
<dbReference type="Gene3D" id="3.40.50.10310">
    <property type="entry name" value="Creatininase"/>
    <property type="match status" value="1"/>
</dbReference>
<name>X1PMF0_9ZZZZ</name>
<dbReference type="Pfam" id="PF02633">
    <property type="entry name" value="Creatininase"/>
    <property type="match status" value="1"/>
</dbReference>
<sequence length="233" mass="26010">MAQVEEHGPHLPVGCDTFIGSKIAKLVSEELNKTIPTLLMPAVWAGYSPIKMMKWPGTMRVKTKTVCEYVHDIIASLCEMGFKKIVIIDSHGQHRGILEVAIREIADEYNVYCTLTNPVTLCSEKYSKIRKTGLGGSTHAGELETSLLMAMGYKINLSKATDEDKLNFSTDYFTADAIGNKKYFISTWGLQESKSGIYGAPLKSNPKTGKILLEEIVKNYVKLCKEYWNIKTC</sequence>
<dbReference type="InterPro" id="IPR003785">
    <property type="entry name" value="Creatininase/forma_Hydrolase"/>
</dbReference>
<dbReference type="GO" id="GO:0046872">
    <property type="term" value="F:metal ion binding"/>
    <property type="evidence" value="ECO:0007669"/>
    <property type="project" value="UniProtKB-KW"/>
</dbReference>
<evidence type="ECO:0000256" key="1">
    <source>
        <dbReference type="ARBA" id="ARBA00001947"/>
    </source>
</evidence>
<keyword evidence="4" id="KW-0862">Zinc</keyword>
<reference evidence="5" key="1">
    <citation type="journal article" date="2014" name="Front. Microbiol.">
        <title>High frequency of phylogenetically diverse reductive dehalogenase-homologous genes in deep subseafloor sedimentary metagenomes.</title>
        <authorList>
            <person name="Kawai M."/>
            <person name="Futagami T."/>
            <person name="Toyoda A."/>
            <person name="Takaki Y."/>
            <person name="Nishi S."/>
            <person name="Hori S."/>
            <person name="Arai W."/>
            <person name="Tsubouchi T."/>
            <person name="Morono Y."/>
            <person name="Uchiyama I."/>
            <person name="Ito T."/>
            <person name="Fujiyama A."/>
            <person name="Inagaki F."/>
            <person name="Takami H."/>
        </authorList>
    </citation>
    <scope>NUCLEOTIDE SEQUENCE</scope>
    <source>
        <strain evidence="5">Expedition CK06-06</strain>
    </source>
</reference>
<comment type="caution">
    <text evidence="5">The sequence shown here is derived from an EMBL/GenBank/DDBJ whole genome shotgun (WGS) entry which is preliminary data.</text>
</comment>
<dbReference type="InterPro" id="IPR024087">
    <property type="entry name" value="Creatininase-like_sf"/>
</dbReference>
<dbReference type="GO" id="GO:0016811">
    <property type="term" value="F:hydrolase activity, acting on carbon-nitrogen (but not peptide) bonds, in linear amides"/>
    <property type="evidence" value="ECO:0007669"/>
    <property type="project" value="TreeGrafter"/>
</dbReference>
<gene>
    <name evidence="5" type="ORF">S06H3_41215</name>
</gene>
<dbReference type="AlphaFoldDB" id="X1PMF0"/>
<keyword evidence="3" id="KW-0378">Hydrolase</keyword>
<organism evidence="5">
    <name type="scientific">marine sediment metagenome</name>
    <dbReference type="NCBI Taxonomy" id="412755"/>
    <lineage>
        <taxon>unclassified sequences</taxon>
        <taxon>metagenomes</taxon>
        <taxon>ecological metagenomes</taxon>
    </lineage>
</organism>
<dbReference type="EMBL" id="BARV01025372">
    <property type="protein sequence ID" value="GAI43711.1"/>
    <property type="molecule type" value="Genomic_DNA"/>
</dbReference>
<evidence type="ECO:0000256" key="2">
    <source>
        <dbReference type="ARBA" id="ARBA00022723"/>
    </source>
</evidence>
<protein>
    <recommendedName>
        <fullName evidence="6">Creatinine amidohydrolase</fullName>
    </recommendedName>
</protein>
<evidence type="ECO:0000256" key="3">
    <source>
        <dbReference type="ARBA" id="ARBA00022801"/>
    </source>
</evidence>
<evidence type="ECO:0008006" key="6">
    <source>
        <dbReference type="Google" id="ProtNLM"/>
    </source>
</evidence>